<dbReference type="KEGG" id="alus:STSP2_01986"/>
<dbReference type="Gene3D" id="2.60.40.10">
    <property type="entry name" value="Immunoglobulins"/>
    <property type="match status" value="2"/>
</dbReference>
<sequence length="885" mass="100568" precursor="true">MRYLLVFTITVINMFAFNVYAEAISSRETPEFSTAGFFQIENGPRDIFSFNVGWRFYKGELEDASAPNYDDSMWEIVNCPHGLEYLPVDASGSINYQGPAWYRKHFTLPEDIEGKKHFLHFEAIMGKSKIWINGKLVKEHFGGYLPVVIDITDAVRFGGEENVVAVWADNSDDPDYPPGKPQGVLDFTYFGGIYRDVWLYSKYPVHITDPTLANTTAGGGVFVHYENLSEDSVDVIIATEIKNETMQKQTIQLSSSIQNDQQEDVGAKSNEISLAPGSCRTVRQKVSIEKPHLWSPDDPYLHKLITKVSKDSTLLDGQAIRIGIRKIEFRGKEGFLLNNKPYGKPLIGANRHQDFAHIGNALPNSLHWRDALKLRNANMEIVRSAHYPQDPAFMEACDQLGMFVIVATPGWQFWNEKEIFAKRVCQDIRNMVRRDRNHPCVIMWEPILNETHYPNTFAKRVHETVHEEFPFDGCYTACDGRANGSEYFDVIYGGKTDHRKSAFIREWGDNVDDWSAHNSTSRVRRSWGEAAQIIQARHYADPRPDYSWICIDSFYGNPAQITGGCLWHSFDHNRGYHPDQFFGGIADAFRQPKYSYYVIQSQRNPKSQIPYVENGPMVYIANEMTPFSSGDVWVYSNCEEIRLKVFGEVFDTIRPADLDADMPHPPVKFENVYNFMDLKQLHRAKKWDQAKIVAEGLIDGKVVASTTRMPAKRKHHLDLIIDSGGMPLTADGSDVITVIARMVDKDGNIKRLCDDRIVFEVTGPARLIDAKNIGTNPARLEWGTAPCLIQSTTEPGKITVRAKMLHEGINTPLPGEISFKSVPYAIRQIYEETACQAINADDLSVEEASDSETVRKLKKKLRTVQGELNELRLKEIGRQQTEFEN</sequence>
<dbReference type="SUPFAM" id="SSF51445">
    <property type="entry name" value="(Trans)glycosidases"/>
    <property type="match status" value="1"/>
</dbReference>
<comment type="similarity">
    <text evidence="1">Belongs to the glycosyl hydrolase 2 family.</text>
</comment>
<gene>
    <name evidence="8" type="primary">lacZ_4</name>
    <name evidence="8" type="ORF">STSP2_01986</name>
</gene>
<dbReference type="EC" id="3.2.1.23" evidence="8"/>
<evidence type="ECO:0000256" key="1">
    <source>
        <dbReference type="ARBA" id="ARBA00007401"/>
    </source>
</evidence>
<keyword evidence="9" id="KW-1185">Reference proteome</keyword>
<feature type="domain" description="Glycoside hydrolase family 2 immunoglobulin-like beta-sandwich" evidence="4">
    <location>
        <begin position="223"/>
        <end position="325"/>
    </location>
</feature>
<dbReference type="RefSeq" id="WP_146662129.1">
    <property type="nucleotide sequence ID" value="NZ_CP019791.1"/>
</dbReference>
<dbReference type="GO" id="GO:0005975">
    <property type="term" value="P:carbohydrate metabolic process"/>
    <property type="evidence" value="ECO:0007669"/>
    <property type="project" value="InterPro"/>
</dbReference>
<dbReference type="GO" id="GO:0004565">
    <property type="term" value="F:beta-galactosidase activity"/>
    <property type="evidence" value="ECO:0007669"/>
    <property type="project" value="UniProtKB-EC"/>
</dbReference>
<name>A0A1U9NMI8_9BACT</name>
<dbReference type="SUPFAM" id="SSF49785">
    <property type="entry name" value="Galactose-binding domain-like"/>
    <property type="match status" value="1"/>
</dbReference>
<dbReference type="InterPro" id="IPR040605">
    <property type="entry name" value="Glyco_hydro2_dom5"/>
</dbReference>
<evidence type="ECO:0000259" key="4">
    <source>
        <dbReference type="Pfam" id="PF00703"/>
    </source>
</evidence>
<evidence type="ECO:0000259" key="7">
    <source>
        <dbReference type="Pfam" id="PF18565"/>
    </source>
</evidence>
<dbReference type="Pfam" id="PF02836">
    <property type="entry name" value="Glyco_hydro_2_C"/>
    <property type="match status" value="1"/>
</dbReference>
<feature type="domain" description="Glycosyl hydrolases family 2 sugar binding" evidence="6">
    <location>
        <begin position="86"/>
        <end position="202"/>
    </location>
</feature>
<keyword evidence="3 8" id="KW-0326">Glycosidase</keyword>
<proteinExistence type="inferred from homology"/>
<evidence type="ECO:0000256" key="3">
    <source>
        <dbReference type="ARBA" id="ARBA00023295"/>
    </source>
</evidence>
<dbReference type="InterPro" id="IPR036156">
    <property type="entry name" value="Beta-gal/glucu_dom_sf"/>
</dbReference>
<accession>A0A1U9NMI8</accession>
<dbReference type="EMBL" id="CP019791">
    <property type="protein sequence ID" value="AQT68810.1"/>
    <property type="molecule type" value="Genomic_DNA"/>
</dbReference>
<dbReference type="Gene3D" id="2.60.120.260">
    <property type="entry name" value="Galactose-binding domain-like"/>
    <property type="match status" value="1"/>
</dbReference>
<evidence type="ECO:0000256" key="2">
    <source>
        <dbReference type="ARBA" id="ARBA00022801"/>
    </source>
</evidence>
<evidence type="ECO:0000259" key="5">
    <source>
        <dbReference type="Pfam" id="PF02836"/>
    </source>
</evidence>
<dbReference type="SUPFAM" id="SSF49303">
    <property type="entry name" value="beta-Galactosidase/glucuronidase domain"/>
    <property type="match status" value="1"/>
</dbReference>
<keyword evidence="2 8" id="KW-0378">Hydrolase</keyword>
<organism evidence="8 9">
    <name type="scientific">Anaerohalosphaera lusitana</name>
    <dbReference type="NCBI Taxonomy" id="1936003"/>
    <lineage>
        <taxon>Bacteria</taxon>
        <taxon>Pseudomonadati</taxon>
        <taxon>Planctomycetota</taxon>
        <taxon>Phycisphaerae</taxon>
        <taxon>Sedimentisphaerales</taxon>
        <taxon>Anaerohalosphaeraceae</taxon>
        <taxon>Anaerohalosphaera</taxon>
    </lineage>
</organism>
<dbReference type="AlphaFoldDB" id="A0A1U9NMI8"/>
<dbReference type="Proteomes" id="UP000189674">
    <property type="component" value="Chromosome"/>
</dbReference>
<dbReference type="InterPro" id="IPR006103">
    <property type="entry name" value="Glyco_hydro_2_cat"/>
</dbReference>
<dbReference type="PANTHER" id="PTHR42732">
    <property type="entry name" value="BETA-GALACTOSIDASE"/>
    <property type="match status" value="1"/>
</dbReference>
<dbReference type="InterPro" id="IPR008979">
    <property type="entry name" value="Galactose-bd-like_sf"/>
</dbReference>
<dbReference type="Pfam" id="PF02837">
    <property type="entry name" value="Glyco_hydro_2_N"/>
    <property type="match status" value="1"/>
</dbReference>
<dbReference type="PANTHER" id="PTHR42732:SF1">
    <property type="entry name" value="BETA-MANNOSIDASE"/>
    <property type="match status" value="1"/>
</dbReference>
<evidence type="ECO:0000259" key="6">
    <source>
        <dbReference type="Pfam" id="PF02837"/>
    </source>
</evidence>
<protein>
    <submittedName>
        <fullName evidence="8">Beta-galactosidase</fullName>
        <ecNumber evidence="8">3.2.1.23</ecNumber>
    </submittedName>
</protein>
<evidence type="ECO:0000313" key="8">
    <source>
        <dbReference type="EMBL" id="AQT68810.1"/>
    </source>
</evidence>
<dbReference type="InterPro" id="IPR013783">
    <property type="entry name" value="Ig-like_fold"/>
</dbReference>
<dbReference type="OrthoDB" id="9762066at2"/>
<dbReference type="Gene3D" id="3.20.20.80">
    <property type="entry name" value="Glycosidases"/>
    <property type="match status" value="1"/>
</dbReference>
<dbReference type="STRING" id="1936003.STSP2_01986"/>
<reference evidence="9" key="1">
    <citation type="submission" date="2017-02" db="EMBL/GenBank/DDBJ databases">
        <title>Comparative genomics and description of representatives of a novel lineage of planctomycetes thriving in anoxic sediments.</title>
        <authorList>
            <person name="Spring S."/>
            <person name="Bunk B."/>
            <person name="Sproer C."/>
        </authorList>
    </citation>
    <scope>NUCLEOTIDE SEQUENCE [LARGE SCALE GENOMIC DNA]</scope>
    <source>
        <strain evidence="9">ST-NAGAB-D1</strain>
    </source>
</reference>
<dbReference type="Pfam" id="PF00703">
    <property type="entry name" value="Glyco_hydro_2"/>
    <property type="match status" value="1"/>
</dbReference>
<dbReference type="InterPro" id="IPR051913">
    <property type="entry name" value="GH2_Domain-Containing"/>
</dbReference>
<dbReference type="InterPro" id="IPR006102">
    <property type="entry name" value="Ig-like_GH2"/>
</dbReference>
<dbReference type="Pfam" id="PF18565">
    <property type="entry name" value="Glyco_hydro2_C5"/>
    <property type="match status" value="1"/>
</dbReference>
<feature type="domain" description="Glycoside hydrolase family 2 catalytic" evidence="5">
    <location>
        <begin position="333"/>
        <end position="458"/>
    </location>
</feature>
<dbReference type="InterPro" id="IPR006104">
    <property type="entry name" value="Glyco_hydro_2_N"/>
</dbReference>
<evidence type="ECO:0000313" key="9">
    <source>
        <dbReference type="Proteomes" id="UP000189674"/>
    </source>
</evidence>
<dbReference type="InterPro" id="IPR017853">
    <property type="entry name" value="GH"/>
</dbReference>
<feature type="domain" description="Glycoside hydrolase family 2" evidence="7">
    <location>
        <begin position="728"/>
        <end position="803"/>
    </location>
</feature>